<reference evidence="1" key="2">
    <citation type="submission" date="2020-11" db="EMBL/GenBank/DDBJ databases">
        <authorList>
            <person name="McCartney M.A."/>
            <person name="Auch B."/>
            <person name="Kono T."/>
            <person name="Mallez S."/>
            <person name="Becker A."/>
            <person name="Gohl D.M."/>
            <person name="Silverstein K.A.T."/>
            <person name="Koren S."/>
            <person name="Bechman K.B."/>
            <person name="Herman A."/>
            <person name="Abrahante J.E."/>
            <person name="Garbe J."/>
        </authorList>
    </citation>
    <scope>NUCLEOTIDE SEQUENCE</scope>
    <source>
        <strain evidence="1">Duluth1</strain>
        <tissue evidence="1">Whole animal</tissue>
    </source>
</reference>
<dbReference type="AlphaFoldDB" id="A0A9D4G583"/>
<organism evidence="1 2">
    <name type="scientific">Dreissena polymorpha</name>
    <name type="common">Zebra mussel</name>
    <name type="synonym">Mytilus polymorpha</name>
    <dbReference type="NCBI Taxonomy" id="45954"/>
    <lineage>
        <taxon>Eukaryota</taxon>
        <taxon>Metazoa</taxon>
        <taxon>Spiralia</taxon>
        <taxon>Lophotrochozoa</taxon>
        <taxon>Mollusca</taxon>
        <taxon>Bivalvia</taxon>
        <taxon>Autobranchia</taxon>
        <taxon>Heteroconchia</taxon>
        <taxon>Euheterodonta</taxon>
        <taxon>Imparidentia</taxon>
        <taxon>Neoheterodontei</taxon>
        <taxon>Myida</taxon>
        <taxon>Dreissenoidea</taxon>
        <taxon>Dreissenidae</taxon>
        <taxon>Dreissena</taxon>
    </lineage>
</organism>
<accession>A0A9D4G583</accession>
<evidence type="ECO:0000313" key="1">
    <source>
        <dbReference type="EMBL" id="KAH3810447.1"/>
    </source>
</evidence>
<dbReference type="EMBL" id="JAIWYP010000006">
    <property type="protein sequence ID" value="KAH3810447.1"/>
    <property type="molecule type" value="Genomic_DNA"/>
</dbReference>
<sequence>MPRRSGRLSGTVCDSLAGAQTVLAPSNIVWVCPAGAPPFLETGTVAHCLEVSCRCLVGP</sequence>
<reference evidence="1" key="1">
    <citation type="journal article" date="2019" name="bioRxiv">
        <title>The Genome of the Zebra Mussel, Dreissena polymorpha: A Resource for Invasive Species Research.</title>
        <authorList>
            <person name="McCartney M.A."/>
            <person name="Auch B."/>
            <person name="Kono T."/>
            <person name="Mallez S."/>
            <person name="Zhang Y."/>
            <person name="Obille A."/>
            <person name="Becker A."/>
            <person name="Abrahante J.E."/>
            <person name="Garbe J."/>
            <person name="Badalamenti J.P."/>
            <person name="Herman A."/>
            <person name="Mangelson H."/>
            <person name="Liachko I."/>
            <person name="Sullivan S."/>
            <person name="Sone E.D."/>
            <person name="Koren S."/>
            <person name="Silverstein K.A.T."/>
            <person name="Beckman K.B."/>
            <person name="Gohl D.M."/>
        </authorList>
    </citation>
    <scope>NUCLEOTIDE SEQUENCE</scope>
    <source>
        <strain evidence="1">Duluth1</strain>
        <tissue evidence="1">Whole animal</tissue>
    </source>
</reference>
<dbReference type="Proteomes" id="UP000828390">
    <property type="component" value="Unassembled WGS sequence"/>
</dbReference>
<evidence type="ECO:0000313" key="2">
    <source>
        <dbReference type="Proteomes" id="UP000828390"/>
    </source>
</evidence>
<comment type="caution">
    <text evidence="1">The sequence shown here is derived from an EMBL/GenBank/DDBJ whole genome shotgun (WGS) entry which is preliminary data.</text>
</comment>
<gene>
    <name evidence="1" type="ORF">DPMN_138839</name>
</gene>
<proteinExistence type="predicted"/>
<protein>
    <submittedName>
        <fullName evidence="1">Uncharacterized protein</fullName>
    </submittedName>
</protein>
<name>A0A9D4G583_DREPO</name>
<keyword evidence="2" id="KW-1185">Reference proteome</keyword>